<dbReference type="Gene3D" id="3.90.640.10">
    <property type="entry name" value="Actin, Chain A, domain 4"/>
    <property type="match status" value="1"/>
</dbReference>
<dbReference type="PANTHER" id="PTHR14187">
    <property type="entry name" value="ALPHA KINASE/ELONGATION FACTOR 2 KINASE"/>
    <property type="match status" value="1"/>
</dbReference>
<reference evidence="1 2" key="1">
    <citation type="submission" date="2018-06" db="EMBL/GenBank/DDBJ databases">
        <title>Comparative genomics reveals the genomic features of Rhizophagus irregularis, R. cerebriforme, R. diaphanum and Gigaspora rosea, and their symbiotic lifestyle signature.</title>
        <authorList>
            <person name="Morin E."/>
            <person name="San Clemente H."/>
            <person name="Chen E.C.H."/>
            <person name="De La Providencia I."/>
            <person name="Hainaut M."/>
            <person name="Kuo A."/>
            <person name="Kohler A."/>
            <person name="Murat C."/>
            <person name="Tang N."/>
            <person name="Roy S."/>
            <person name="Loubradou J."/>
            <person name="Henrissat B."/>
            <person name="Grigoriev I.V."/>
            <person name="Corradi N."/>
            <person name="Roux C."/>
            <person name="Martin F.M."/>
        </authorList>
    </citation>
    <scope>NUCLEOTIDE SEQUENCE [LARGE SCALE GENOMIC DNA]</scope>
    <source>
        <strain evidence="1 2">DAOM 227022</strain>
    </source>
</reference>
<dbReference type="PANTHER" id="PTHR14187:SF5">
    <property type="entry name" value="HEAT SHOCK 70 KDA PROTEIN 12A"/>
    <property type="match status" value="1"/>
</dbReference>
<evidence type="ECO:0008006" key="3">
    <source>
        <dbReference type="Google" id="ProtNLM"/>
    </source>
</evidence>
<dbReference type="SUPFAM" id="SSF53067">
    <property type="entry name" value="Actin-like ATPase domain"/>
    <property type="match status" value="2"/>
</dbReference>
<dbReference type="Proteomes" id="UP000265703">
    <property type="component" value="Unassembled WGS sequence"/>
</dbReference>
<dbReference type="EMBL" id="QKYT01000304">
    <property type="protein sequence ID" value="RIA87536.1"/>
    <property type="molecule type" value="Genomic_DNA"/>
</dbReference>
<dbReference type="InterPro" id="IPR043129">
    <property type="entry name" value="ATPase_NBD"/>
</dbReference>
<keyword evidence="2" id="KW-1185">Reference proteome</keyword>
<dbReference type="STRING" id="658196.A0A397SSG5"/>
<dbReference type="OrthoDB" id="2963168at2759"/>
<name>A0A397SSG5_9GLOM</name>
<dbReference type="Gene3D" id="3.30.420.40">
    <property type="match status" value="2"/>
</dbReference>
<accession>A0A397SSG5</accession>
<comment type="caution">
    <text evidence="1">The sequence shown here is derived from an EMBL/GenBank/DDBJ whole genome shotgun (WGS) entry which is preliminary data.</text>
</comment>
<proteinExistence type="predicted"/>
<evidence type="ECO:0000313" key="1">
    <source>
        <dbReference type="EMBL" id="RIA87536.1"/>
    </source>
</evidence>
<evidence type="ECO:0000313" key="2">
    <source>
        <dbReference type="Proteomes" id="UP000265703"/>
    </source>
</evidence>
<dbReference type="AlphaFoldDB" id="A0A397SSG5"/>
<sequence>MTSREDIRVIVSIDFGTTFSGYGYAHSIIEDLKDIVIENKWVGHVGFKTPTIIKYQDGSVEWGSLAVPKKKSDNQSKPLELFKLCLLEEPSMEPPKLPNYKIVIKDYLEKLGEMIKESINSTWQELDFYQQVLIVLTIPTEFNDEAIETMRYCAYKAKLIQKEDSRNLIFITEPEAAAIHCLNFVDEIRNLKRGELFMVVDCGGGTVDLICHEKLANDRIGEITEPKGGNCGSSFVDKKFIEFLGDKLGKSTIELLEKNHYGILYLMVQEFCKEVKIPFTGQKSDFRRYEFDLEDYNRLKSPLTLKGIIKEGKEKQQLIKDDWMIFIEFDDVKKMFDSFITRIILLIKEQLKQLQNKNKKCSAMMLVGGFSESKYLQKRIKTEFEKPDLIISVPQKPITAVMKGGVIFGLNLKSVVKRVLKRTYGTNVIRKSRLGDPPSEMLPNGNTIVFEVLARRGDEIPVNDVVVKRFKVSPLVQRRVNFDMYVTEEFDAKFCNDPGVSLLRHLEIELPEMPEKDDDDDDDDYYDDIIISLILTFGTVEILATAKNQETGEIYRINQKSGVKIRI</sequence>
<organism evidence="1 2">
    <name type="scientific">Glomus cerebriforme</name>
    <dbReference type="NCBI Taxonomy" id="658196"/>
    <lineage>
        <taxon>Eukaryota</taxon>
        <taxon>Fungi</taxon>
        <taxon>Fungi incertae sedis</taxon>
        <taxon>Mucoromycota</taxon>
        <taxon>Glomeromycotina</taxon>
        <taxon>Glomeromycetes</taxon>
        <taxon>Glomerales</taxon>
        <taxon>Glomeraceae</taxon>
        <taxon>Glomus</taxon>
    </lineage>
</organism>
<protein>
    <recommendedName>
        <fullName evidence="3">Actin-like ATPase domain-containing protein</fullName>
    </recommendedName>
</protein>
<gene>
    <name evidence="1" type="ORF">C1645_827645</name>
</gene>